<dbReference type="EMBL" id="NBIV01000079">
    <property type="protein sequence ID" value="PXF44874.1"/>
    <property type="molecule type" value="Genomic_DNA"/>
</dbReference>
<dbReference type="Proteomes" id="UP000247409">
    <property type="component" value="Unassembled WGS sequence"/>
</dbReference>
<dbReference type="AlphaFoldDB" id="A0A2V3IRY7"/>
<organism evidence="1 2">
    <name type="scientific">Gracilariopsis chorda</name>
    <dbReference type="NCBI Taxonomy" id="448386"/>
    <lineage>
        <taxon>Eukaryota</taxon>
        <taxon>Rhodophyta</taxon>
        <taxon>Florideophyceae</taxon>
        <taxon>Rhodymeniophycidae</taxon>
        <taxon>Gracilariales</taxon>
        <taxon>Gracilariaceae</taxon>
        <taxon>Gracilariopsis</taxon>
    </lineage>
</organism>
<evidence type="ECO:0000313" key="2">
    <source>
        <dbReference type="Proteomes" id="UP000247409"/>
    </source>
</evidence>
<gene>
    <name evidence="1" type="ORF">BWQ96_05364</name>
</gene>
<name>A0A2V3IRY7_9FLOR</name>
<sequence length="329" mass="36078">MAAPRVNPLPGLQNCLSAHQCNDTLSVLSDRHILLLTASDRTASLNDAVMLKSAHSARVHASTRDHLFVTVQHRRITVITPTNSYSSATPLHFEEHAIAVDPLVTHHSTPANTAAIAVGGYDGVYFTAFHLDKNQFDDITELPGTGGHKMVCVAIRDHTIAAANMDGRVGIWRHYHSTYAATAIVQPPPRLVAGDRVTDISLCQHGFIVAWWSGSLFLYDQNAHLVWASYRSHSISSFGVRSGTFLTCVNRFVVACHGSGALTWIDLDAQRYACQNVCGDVKGLCSAGGHLFLWDFEVGIQRIPVISNAEFEQRSESMSTEVKNKPRHQ</sequence>
<accession>A0A2V3IRY7</accession>
<keyword evidence="2" id="KW-1185">Reference proteome</keyword>
<evidence type="ECO:0000313" key="1">
    <source>
        <dbReference type="EMBL" id="PXF44874.1"/>
    </source>
</evidence>
<dbReference type="InterPro" id="IPR036322">
    <property type="entry name" value="WD40_repeat_dom_sf"/>
</dbReference>
<dbReference type="SUPFAM" id="SSF50978">
    <property type="entry name" value="WD40 repeat-like"/>
    <property type="match status" value="1"/>
</dbReference>
<comment type="caution">
    <text evidence="1">The sequence shown here is derived from an EMBL/GenBank/DDBJ whole genome shotgun (WGS) entry which is preliminary data.</text>
</comment>
<protein>
    <submittedName>
        <fullName evidence="1">Uncharacterized protein</fullName>
    </submittedName>
</protein>
<reference evidence="1 2" key="1">
    <citation type="journal article" date="2018" name="Mol. Biol. Evol.">
        <title>Analysis of the draft genome of the red seaweed Gracilariopsis chorda provides insights into genome size evolution in Rhodophyta.</title>
        <authorList>
            <person name="Lee J."/>
            <person name="Yang E.C."/>
            <person name="Graf L."/>
            <person name="Yang J.H."/>
            <person name="Qiu H."/>
            <person name="Zel Zion U."/>
            <person name="Chan C.X."/>
            <person name="Stephens T.G."/>
            <person name="Weber A.P.M."/>
            <person name="Boo G.H."/>
            <person name="Boo S.M."/>
            <person name="Kim K.M."/>
            <person name="Shin Y."/>
            <person name="Jung M."/>
            <person name="Lee S.J."/>
            <person name="Yim H.S."/>
            <person name="Lee J.H."/>
            <person name="Bhattacharya D."/>
            <person name="Yoon H.S."/>
        </authorList>
    </citation>
    <scope>NUCLEOTIDE SEQUENCE [LARGE SCALE GENOMIC DNA]</scope>
    <source>
        <strain evidence="1 2">SKKU-2015</strain>
        <tissue evidence="1">Whole body</tissue>
    </source>
</reference>
<proteinExistence type="predicted"/>